<feature type="compositionally biased region" description="Polar residues" evidence="1">
    <location>
        <begin position="94"/>
        <end position="115"/>
    </location>
</feature>
<accession>A0A8D8UUC0</accession>
<sequence>MQVVHKSSMACLFVALLLLMSVNPFNSHRWYQDCQWSIKKEIGTVQQPSNQMNRIQEISHEESGHQINRMRRDNEMMPESRHQIKRKKKGIQLRNKSSNTSLLYRKNSSPSEDRP</sequence>
<feature type="region of interest" description="Disordered" evidence="1">
    <location>
        <begin position="73"/>
        <end position="115"/>
    </location>
</feature>
<feature type="compositionally biased region" description="Basic and acidic residues" evidence="1">
    <location>
        <begin position="73"/>
        <end position="82"/>
    </location>
</feature>
<feature type="signal peptide" evidence="2">
    <location>
        <begin position="1"/>
        <end position="24"/>
    </location>
</feature>
<proteinExistence type="predicted"/>
<evidence type="ECO:0000313" key="3">
    <source>
        <dbReference type="EMBL" id="CAG6709991.1"/>
    </source>
</evidence>
<evidence type="ECO:0000256" key="2">
    <source>
        <dbReference type="SAM" id="SignalP"/>
    </source>
</evidence>
<dbReference type="EMBL" id="HBUF01346604">
    <property type="protein sequence ID" value="CAG6709991.1"/>
    <property type="molecule type" value="Transcribed_RNA"/>
</dbReference>
<dbReference type="EMBL" id="HBUF01346605">
    <property type="protein sequence ID" value="CAG6709992.1"/>
    <property type="molecule type" value="Transcribed_RNA"/>
</dbReference>
<organism evidence="3">
    <name type="scientific">Cacopsylla melanoneura</name>
    <dbReference type="NCBI Taxonomy" id="428564"/>
    <lineage>
        <taxon>Eukaryota</taxon>
        <taxon>Metazoa</taxon>
        <taxon>Ecdysozoa</taxon>
        <taxon>Arthropoda</taxon>
        <taxon>Hexapoda</taxon>
        <taxon>Insecta</taxon>
        <taxon>Pterygota</taxon>
        <taxon>Neoptera</taxon>
        <taxon>Paraneoptera</taxon>
        <taxon>Hemiptera</taxon>
        <taxon>Sternorrhyncha</taxon>
        <taxon>Psylloidea</taxon>
        <taxon>Psyllidae</taxon>
        <taxon>Psyllinae</taxon>
        <taxon>Cacopsylla</taxon>
    </lineage>
</organism>
<protein>
    <submittedName>
        <fullName evidence="3">Uncharacterized protein</fullName>
    </submittedName>
</protein>
<name>A0A8D8UUC0_9HEMI</name>
<evidence type="ECO:0000256" key="1">
    <source>
        <dbReference type="SAM" id="MobiDB-lite"/>
    </source>
</evidence>
<dbReference type="AlphaFoldDB" id="A0A8D8UUC0"/>
<keyword evidence="2" id="KW-0732">Signal</keyword>
<feature type="chain" id="PRO_5035638899" evidence="2">
    <location>
        <begin position="25"/>
        <end position="115"/>
    </location>
</feature>
<reference evidence="3" key="1">
    <citation type="submission" date="2021-05" db="EMBL/GenBank/DDBJ databases">
        <authorList>
            <person name="Alioto T."/>
            <person name="Alioto T."/>
            <person name="Gomez Garrido J."/>
        </authorList>
    </citation>
    <scope>NUCLEOTIDE SEQUENCE</scope>
</reference>